<dbReference type="AlphaFoldDB" id="G3HYI2"/>
<protein>
    <submittedName>
        <fullName evidence="1">Uncharacterized protein</fullName>
    </submittedName>
</protein>
<dbReference type="InParanoid" id="G3HYI2"/>
<dbReference type="Proteomes" id="UP000001075">
    <property type="component" value="Unassembled WGS sequence"/>
</dbReference>
<accession>G3HYI2</accession>
<sequence>MGVLLPSPKLGLDTGHTYSVQRVDLEEFFLAVPISDGTSARPCWIDSTAQ</sequence>
<gene>
    <name evidence="1" type="ORF">I79_016115</name>
</gene>
<reference evidence="2" key="1">
    <citation type="journal article" date="2011" name="Nat. Biotechnol.">
        <title>The genomic sequence of the Chinese hamster ovary (CHO)-K1 cell line.</title>
        <authorList>
            <person name="Xu X."/>
            <person name="Nagarajan H."/>
            <person name="Lewis N.E."/>
            <person name="Pan S."/>
            <person name="Cai Z."/>
            <person name="Liu X."/>
            <person name="Chen W."/>
            <person name="Xie M."/>
            <person name="Wang W."/>
            <person name="Hammond S."/>
            <person name="Andersen M.R."/>
            <person name="Neff N."/>
            <person name="Passarelli B."/>
            <person name="Koh W."/>
            <person name="Fan H.C."/>
            <person name="Wang J."/>
            <person name="Gui Y."/>
            <person name="Lee K.H."/>
            <person name="Betenbaugh M.J."/>
            <person name="Quake S.R."/>
            <person name="Famili I."/>
            <person name="Palsson B.O."/>
            <person name="Wang J."/>
        </authorList>
    </citation>
    <scope>NUCLEOTIDE SEQUENCE [LARGE SCALE GENOMIC DNA]</scope>
    <source>
        <strain evidence="2">CHO K1 cell line</strain>
    </source>
</reference>
<dbReference type="EMBL" id="JH000926">
    <property type="protein sequence ID" value="EGW07507.1"/>
    <property type="molecule type" value="Genomic_DNA"/>
</dbReference>
<organism evidence="1 2">
    <name type="scientific">Cricetulus griseus</name>
    <name type="common">Chinese hamster</name>
    <name type="synonym">Cricetulus barabensis griseus</name>
    <dbReference type="NCBI Taxonomy" id="10029"/>
    <lineage>
        <taxon>Eukaryota</taxon>
        <taxon>Metazoa</taxon>
        <taxon>Chordata</taxon>
        <taxon>Craniata</taxon>
        <taxon>Vertebrata</taxon>
        <taxon>Euteleostomi</taxon>
        <taxon>Mammalia</taxon>
        <taxon>Eutheria</taxon>
        <taxon>Euarchontoglires</taxon>
        <taxon>Glires</taxon>
        <taxon>Rodentia</taxon>
        <taxon>Myomorpha</taxon>
        <taxon>Muroidea</taxon>
        <taxon>Cricetidae</taxon>
        <taxon>Cricetinae</taxon>
        <taxon>Cricetulus</taxon>
    </lineage>
</organism>
<evidence type="ECO:0000313" key="1">
    <source>
        <dbReference type="EMBL" id="EGW07507.1"/>
    </source>
</evidence>
<evidence type="ECO:0000313" key="2">
    <source>
        <dbReference type="Proteomes" id="UP000001075"/>
    </source>
</evidence>
<proteinExistence type="predicted"/>
<name>G3HYI2_CRIGR</name>